<dbReference type="GO" id="GO:0032049">
    <property type="term" value="P:cardiolipin biosynthetic process"/>
    <property type="evidence" value="ECO:0007669"/>
    <property type="project" value="TreeGrafter"/>
</dbReference>
<reference evidence="12 13" key="2">
    <citation type="submission" date="2015-05" db="EMBL/GenBank/DDBJ databases">
        <authorList>
            <person name="Morales-Cruz A."/>
            <person name="Amrine K.C."/>
            <person name="Cantu D."/>
        </authorList>
    </citation>
    <scope>NUCLEOTIDE SEQUENCE [LARGE SCALE GENOMIC DNA]</scope>
    <source>
        <strain evidence="12">UCRPC4</strain>
    </source>
</reference>
<evidence type="ECO:0000256" key="5">
    <source>
        <dbReference type="ARBA" id="ARBA00022989"/>
    </source>
</evidence>
<dbReference type="InterPro" id="IPR048254">
    <property type="entry name" value="CDP_ALCOHOL_P_TRANSF_CS"/>
</dbReference>
<gene>
    <name evidence="12" type="ORF">UCRPC4_g01734</name>
</gene>
<evidence type="ECO:0000313" key="12">
    <source>
        <dbReference type="EMBL" id="KKY25470.1"/>
    </source>
</evidence>
<evidence type="ECO:0000256" key="4">
    <source>
        <dbReference type="ARBA" id="ARBA00022692"/>
    </source>
</evidence>
<dbReference type="PANTHER" id="PTHR14269:SF60">
    <property type="entry name" value="CARDIOLIPIN SYNTHASE (CMP-FORMING)"/>
    <property type="match status" value="1"/>
</dbReference>
<evidence type="ECO:0000256" key="3">
    <source>
        <dbReference type="ARBA" id="ARBA00022679"/>
    </source>
</evidence>
<dbReference type="PANTHER" id="PTHR14269">
    <property type="entry name" value="CDP-DIACYLGLYCEROL--GLYCEROL-3-PHOSPHATE 3-PHOSPHATIDYLTRANSFERASE-RELATED"/>
    <property type="match status" value="1"/>
</dbReference>
<dbReference type="Pfam" id="PF01066">
    <property type="entry name" value="CDP-OH_P_transf"/>
    <property type="match status" value="1"/>
</dbReference>
<keyword evidence="6" id="KW-0443">Lipid metabolism</keyword>
<dbReference type="OrthoDB" id="10020554at2759"/>
<protein>
    <submittedName>
        <fullName evidence="12">Putative phosphatidyl synthase</fullName>
    </submittedName>
</protein>
<feature type="transmembrane region" description="Helical" evidence="11">
    <location>
        <begin position="130"/>
        <end position="153"/>
    </location>
</feature>
<keyword evidence="3 10" id="KW-0808">Transferase</keyword>
<dbReference type="GO" id="GO:0016020">
    <property type="term" value="C:membrane"/>
    <property type="evidence" value="ECO:0007669"/>
    <property type="project" value="UniProtKB-SubCell"/>
</dbReference>
<dbReference type="EMBL" id="LCWF01000041">
    <property type="protein sequence ID" value="KKY25470.1"/>
    <property type="molecule type" value="Genomic_DNA"/>
</dbReference>
<dbReference type="InterPro" id="IPR043130">
    <property type="entry name" value="CDP-OH_PTrfase_TM_dom"/>
</dbReference>
<keyword evidence="9" id="KW-1208">Phospholipid metabolism</keyword>
<dbReference type="PROSITE" id="PS00379">
    <property type="entry name" value="CDP_ALCOHOL_P_TRANSF"/>
    <property type="match status" value="1"/>
</dbReference>
<evidence type="ECO:0000256" key="11">
    <source>
        <dbReference type="SAM" id="Phobius"/>
    </source>
</evidence>
<dbReference type="FunFam" id="1.20.120.1760:FF:000017">
    <property type="entry name" value="Phosphatidyl synthase"/>
    <property type="match status" value="1"/>
</dbReference>
<keyword evidence="7 11" id="KW-0472">Membrane</keyword>
<evidence type="ECO:0000313" key="13">
    <source>
        <dbReference type="Proteomes" id="UP000053317"/>
    </source>
</evidence>
<dbReference type="Proteomes" id="UP000053317">
    <property type="component" value="Unassembled WGS sequence"/>
</dbReference>
<evidence type="ECO:0000256" key="9">
    <source>
        <dbReference type="ARBA" id="ARBA00023264"/>
    </source>
</evidence>
<accession>A0A0G2HA88</accession>
<dbReference type="GO" id="GO:0005739">
    <property type="term" value="C:mitochondrion"/>
    <property type="evidence" value="ECO:0007669"/>
    <property type="project" value="TreeGrafter"/>
</dbReference>
<sequence length="260" mass="29119">MFESAVTPSGLTLQRIKTRETHYHTPGKVPLTKKLLTRLTPHENIYTLPNILTFSRLIAAPLVGYFIATSQHTLALSLFFYAGVTDLVDGYIARRYNMQTVVGSVIDPMADKALMTISVIALAMRNAIPWWLASIILLRDVGLGIAAVYYRWISLPPPKTMARYWDFSLPSAEVKPTQISKYNTFLQLLLVGAGVALPVLPTGIVHEWNMDLAFQGFQYLVALTTVWSGASYAYSKDAVKILTQDEVEERLANKKKREQP</sequence>
<dbReference type="GO" id="GO:0043337">
    <property type="term" value="F:cardiolipin synthase (CMP-forming)"/>
    <property type="evidence" value="ECO:0007669"/>
    <property type="project" value="TreeGrafter"/>
</dbReference>
<comment type="similarity">
    <text evidence="10">Belongs to the CDP-alcohol phosphatidyltransferase class-I family.</text>
</comment>
<evidence type="ECO:0000256" key="7">
    <source>
        <dbReference type="ARBA" id="ARBA00023136"/>
    </source>
</evidence>
<keyword evidence="5 11" id="KW-1133">Transmembrane helix</keyword>
<organism evidence="12 13">
    <name type="scientific">Phaeomoniella chlamydospora</name>
    <name type="common">Phaeoacremonium chlamydosporum</name>
    <dbReference type="NCBI Taxonomy" id="158046"/>
    <lineage>
        <taxon>Eukaryota</taxon>
        <taxon>Fungi</taxon>
        <taxon>Dikarya</taxon>
        <taxon>Ascomycota</taxon>
        <taxon>Pezizomycotina</taxon>
        <taxon>Eurotiomycetes</taxon>
        <taxon>Chaetothyriomycetidae</taxon>
        <taxon>Phaeomoniellales</taxon>
        <taxon>Phaeomoniellaceae</taxon>
        <taxon>Phaeomoniella</taxon>
    </lineage>
</organism>
<keyword evidence="2" id="KW-0444">Lipid biosynthesis</keyword>
<dbReference type="Gene3D" id="1.20.120.1760">
    <property type="match status" value="1"/>
</dbReference>
<evidence type="ECO:0000256" key="8">
    <source>
        <dbReference type="ARBA" id="ARBA00023209"/>
    </source>
</evidence>
<keyword evidence="4 11" id="KW-0812">Transmembrane</keyword>
<proteinExistence type="inferred from homology"/>
<dbReference type="InterPro" id="IPR050324">
    <property type="entry name" value="CDP-alcohol_PTase-I"/>
</dbReference>
<evidence type="ECO:0000256" key="2">
    <source>
        <dbReference type="ARBA" id="ARBA00022516"/>
    </source>
</evidence>
<feature type="transmembrane region" description="Helical" evidence="11">
    <location>
        <begin position="105"/>
        <end position="124"/>
    </location>
</feature>
<keyword evidence="13" id="KW-1185">Reference proteome</keyword>
<comment type="subcellular location">
    <subcellularLocation>
        <location evidence="1">Membrane</location>
        <topology evidence="1">Multi-pass membrane protein</topology>
    </subcellularLocation>
</comment>
<feature type="transmembrane region" description="Helical" evidence="11">
    <location>
        <begin position="185"/>
        <end position="204"/>
    </location>
</feature>
<evidence type="ECO:0000256" key="6">
    <source>
        <dbReference type="ARBA" id="ARBA00023098"/>
    </source>
</evidence>
<dbReference type="AlphaFoldDB" id="A0A0G2HA88"/>
<evidence type="ECO:0000256" key="10">
    <source>
        <dbReference type="RuleBase" id="RU003750"/>
    </source>
</evidence>
<name>A0A0G2HA88_PHACM</name>
<reference evidence="12 13" key="1">
    <citation type="submission" date="2015-05" db="EMBL/GenBank/DDBJ databases">
        <title>Distinctive expansion of gene families associated with plant cell wall degradation and secondary metabolism in the genomes of grapevine trunk pathogens.</title>
        <authorList>
            <person name="Lawrence D.P."/>
            <person name="Travadon R."/>
            <person name="Rolshausen P.E."/>
            <person name="Baumgartner K."/>
        </authorList>
    </citation>
    <scope>NUCLEOTIDE SEQUENCE [LARGE SCALE GENOMIC DNA]</scope>
    <source>
        <strain evidence="12">UCRPC4</strain>
    </source>
</reference>
<feature type="transmembrane region" description="Helical" evidence="11">
    <location>
        <begin position="216"/>
        <end position="234"/>
    </location>
</feature>
<comment type="caution">
    <text evidence="12">The sequence shown here is derived from an EMBL/GenBank/DDBJ whole genome shotgun (WGS) entry which is preliminary data.</text>
</comment>
<keyword evidence="8" id="KW-0594">Phospholipid biosynthesis</keyword>
<dbReference type="InterPro" id="IPR000462">
    <property type="entry name" value="CDP-OH_P_trans"/>
</dbReference>
<evidence type="ECO:0000256" key="1">
    <source>
        <dbReference type="ARBA" id="ARBA00004141"/>
    </source>
</evidence>